<evidence type="ECO:0000259" key="1">
    <source>
        <dbReference type="Pfam" id="PF14529"/>
    </source>
</evidence>
<comment type="caution">
    <text evidence="2">The sequence shown here is derived from an EMBL/GenBank/DDBJ whole genome shotgun (WGS) entry which is preliminary data.</text>
</comment>
<dbReference type="AlphaFoldDB" id="A0AAD9R832"/>
<feature type="non-terminal residue" evidence="2">
    <location>
        <position position="165"/>
    </location>
</feature>
<keyword evidence="3" id="KW-1185">Reference proteome</keyword>
<accession>A0AAD9R832</accession>
<reference evidence="2" key="2">
    <citation type="journal article" date="2023" name="Commun. Biol.">
        <title>Intrasexual cuticular hydrocarbon dimorphism in a wasp sheds light on hydrocarbon biosynthesis genes in Hymenoptera.</title>
        <authorList>
            <person name="Moris V.C."/>
            <person name="Podsiadlowski L."/>
            <person name="Martin S."/>
            <person name="Oeyen J.P."/>
            <person name="Donath A."/>
            <person name="Petersen M."/>
            <person name="Wilbrandt J."/>
            <person name="Misof B."/>
            <person name="Liedtke D."/>
            <person name="Thamm M."/>
            <person name="Scheiner R."/>
            <person name="Schmitt T."/>
            <person name="Niehuis O."/>
        </authorList>
    </citation>
    <scope>NUCLEOTIDE SEQUENCE</scope>
    <source>
        <strain evidence="2">GBR_01_08_01A</strain>
    </source>
</reference>
<evidence type="ECO:0000313" key="2">
    <source>
        <dbReference type="EMBL" id="KAK2574827.1"/>
    </source>
</evidence>
<dbReference type="Proteomes" id="UP001258017">
    <property type="component" value="Unassembled WGS sequence"/>
</dbReference>
<dbReference type="InterPro" id="IPR005135">
    <property type="entry name" value="Endo/exonuclease/phosphatase"/>
</dbReference>
<name>A0AAD9R832_9HYME</name>
<reference evidence="2" key="1">
    <citation type="submission" date="2021-08" db="EMBL/GenBank/DDBJ databases">
        <authorList>
            <person name="Misof B."/>
            <person name="Oliver O."/>
            <person name="Podsiadlowski L."/>
            <person name="Donath A."/>
            <person name="Peters R."/>
            <person name="Mayer C."/>
            <person name="Rust J."/>
            <person name="Gunkel S."/>
            <person name="Lesny P."/>
            <person name="Martin S."/>
            <person name="Oeyen J.P."/>
            <person name="Petersen M."/>
            <person name="Panagiotis P."/>
            <person name="Wilbrandt J."/>
            <person name="Tanja T."/>
        </authorList>
    </citation>
    <scope>NUCLEOTIDE SEQUENCE</scope>
    <source>
        <strain evidence="2">GBR_01_08_01A</strain>
        <tissue evidence="2">Thorax + abdomen</tissue>
    </source>
</reference>
<feature type="non-terminal residue" evidence="2">
    <location>
        <position position="1"/>
    </location>
</feature>
<gene>
    <name evidence="2" type="ORF">KPH14_013049</name>
</gene>
<dbReference type="EMBL" id="JAIFRP010004730">
    <property type="protein sequence ID" value="KAK2574827.1"/>
    <property type="molecule type" value="Genomic_DNA"/>
</dbReference>
<dbReference type="SUPFAM" id="SSF56219">
    <property type="entry name" value="DNase I-like"/>
    <property type="match status" value="1"/>
</dbReference>
<proteinExistence type="predicted"/>
<protein>
    <recommendedName>
        <fullName evidence="1">Endonuclease/exonuclease/phosphatase domain-containing protein</fullName>
    </recommendedName>
</protein>
<evidence type="ECO:0000313" key="3">
    <source>
        <dbReference type="Proteomes" id="UP001258017"/>
    </source>
</evidence>
<dbReference type="InterPro" id="IPR036691">
    <property type="entry name" value="Endo/exonu/phosph_ase_sf"/>
</dbReference>
<dbReference type="Gene3D" id="3.60.10.10">
    <property type="entry name" value="Endonuclease/exonuclease/phosphatase"/>
    <property type="match status" value="1"/>
</dbReference>
<sequence length="165" mass="18206">LAQICSEKAADVVLISEQYRDRDGPGWYSDDLGTAAIWIPNLRRFNVADHGSGSGFAWVRSRDVTYVSCYLTPNEPIADFRAKLDGLEDAVRDMEGELVVAGDFNAKALEWGEPWPDSRGGRVLDMASRLGLVVLNTGSTPTFRRPGYRETIPDVSLATENLVSR</sequence>
<feature type="domain" description="Endonuclease/exonuclease/phosphatase" evidence="1">
    <location>
        <begin position="66"/>
        <end position="163"/>
    </location>
</feature>
<dbReference type="CDD" id="cd09077">
    <property type="entry name" value="R1-I-EN"/>
    <property type="match status" value="1"/>
</dbReference>
<dbReference type="GO" id="GO:0003824">
    <property type="term" value="F:catalytic activity"/>
    <property type="evidence" value="ECO:0007669"/>
    <property type="project" value="InterPro"/>
</dbReference>
<dbReference type="Pfam" id="PF14529">
    <property type="entry name" value="Exo_endo_phos_2"/>
    <property type="match status" value="1"/>
</dbReference>
<organism evidence="2 3">
    <name type="scientific">Odynerus spinipes</name>
    <dbReference type="NCBI Taxonomy" id="1348599"/>
    <lineage>
        <taxon>Eukaryota</taxon>
        <taxon>Metazoa</taxon>
        <taxon>Ecdysozoa</taxon>
        <taxon>Arthropoda</taxon>
        <taxon>Hexapoda</taxon>
        <taxon>Insecta</taxon>
        <taxon>Pterygota</taxon>
        <taxon>Neoptera</taxon>
        <taxon>Endopterygota</taxon>
        <taxon>Hymenoptera</taxon>
        <taxon>Apocrita</taxon>
        <taxon>Aculeata</taxon>
        <taxon>Vespoidea</taxon>
        <taxon>Vespidae</taxon>
        <taxon>Eumeninae</taxon>
        <taxon>Odynerus</taxon>
    </lineage>
</organism>